<comment type="caution">
    <text evidence="1">The sequence shown here is derived from an EMBL/GenBank/DDBJ whole genome shotgun (WGS) entry which is preliminary data.</text>
</comment>
<keyword evidence="2" id="KW-1185">Reference proteome</keyword>
<dbReference type="AlphaFoldDB" id="A0A4Z2GB26"/>
<evidence type="ECO:0000313" key="1">
    <source>
        <dbReference type="EMBL" id="TNN49924.1"/>
    </source>
</evidence>
<organism evidence="1 2">
    <name type="scientific">Liparis tanakae</name>
    <name type="common">Tanaka's snailfish</name>
    <dbReference type="NCBI Taxonomy" id="230148"/>
    <lineage>
        <taxon>Eukaryota</taxon>
        <taxon>Metazoa</taxon>
        <taxon>Chordata</taxon>
        <taxon>Craniata</taxon>
        <taxon>Vertebrata</taxon>
        <taxon>Euteleostomi</taxon>
        <taxon>Actinopterygii</taxon>
        <taxon>Neopterygii</taxon>
        <taxon>Teleostei</taxon>
        <taxon>Neoteleostei</taxon>
        <taxon>Acanthomorphata</taxon>
        <taxon>Eupercaria</taxon>
        <taxon>Perciformes</taxon>
        <taxon>Cottioidei</taxon>
        <taxon>Cottales</taxon>
        <taxon>Liparidae</taxon>
        <taxon>Liparis</taxon>
    </lineage>
</organism>
<dbReference type="EMBL" id="SRLO01000636">
    <property type="protein sequence ID" value="TNN49924.1"/>
    <property type="molecule type" value="Genomic_DNA"/>
</dbReference>
<sequence>MQQSAHLSVDEGNADHVVRATAARLVNHTQGIQYLLYGEWRPSNFLRSSLDMNPAHGERDEG</sequence>
<accession>A0A4Z2GB26</accession>
<name>A0A4Z2GB26_9TELE</name>
<evidence type="ECO:0000313" key="2">
    <source>
        <dbReference type="Proteomes" id="UP000314294"/>
    </source>
</evidence>
<protein>
    <submittedName>
        <fullName evidence="1">Uncharacterized protein</fullName>
    </submittedName>
</protein>
<gene>
    <name evidence="1" type="ORF">EYF80_039861</name>
</gene>
<reference evidence="1 2" key="1">
    <citation type="submission" date="2019-03" db="EMBL/GenBank/DDBJ databases">
        <title>First draft genome of Liparis tanakae, snailfish: a comprehensive survey of snailfish specific genes.</title>
        <authorList>
            <person name="Kim W."/>
            <person name="Song I."/>
            <person name="Jeong J.-H."/>
            <person name="Kim D."/>
            <person name="Kim S."/>
            <person name="Ryu S."/>
            <person name="Song J.Y."/>
            <person name="Lee S.K."/>
        </authorList>
    </citation>
    <scope>NUCLEOTIDE SEQUENCE [LARGE SCALE GENOMIC DNA]</scope>
    <source>
        <tissue evidence="1">Muscle</tissue>
    </source>
</reference>
<proteinExistence type="predicted"/>
<dbReference type="Proteomes" id="UP000314294">
    <property type="component" value="Unassembled WGS sequence"/>
</dbReference>